<dbReference type="PROSITE" id="PS50883">
    <property type="entry name" value="EAL"/>
    <property type="match status" value="1"/>
</dbReference>
<gene>
    <name evidence="2" type="ORF">DFH01_19605</name>
</gene>
<dbReference type="InterPro" id="IPR001633">
    <property type="entry name" value="EAL_dom"/>
</dbReference>
<comment type="caution">
    <text evidence="2">The sequence shown here is derived from an EMBL/GenBank/DDBJ whole genome shotgun (WGS) entry which is preliminary data.</text>
</comment>
<dbReference type="CDD" id="cd01948">
    <property type="entry name" value="EAL"/>
    <property type="match status" value="1"/>
</dbReference>
<dbReference type="Gene3D" id="3.20.20.450">
    <property type="entry name" value="EAL domain"/>
    <property type="match status" value="1"/>
</dbReference>
<evidence type="ECO:0000313" key="3">
    <source>
        <dbReference type="Proteomes" id="UP000245765"/>
    </source>
</evidence>
<dbReference type="GO" id="GO:0071111">
    <property type="term" value="F:cyclic-guanylate-specific phosphodiesterase activity"/>
    <property type="evidence" value="ECO:0007669"/>
    <property type="project" value="InterPro"/>
</dbReference>
<accession>A0A317FE00</accession>
<organism evidence="2 3">
    <name type="scientific">Falsiroseomonas bella</name>
    <dbReference type="NCBI Taxonomy" id="2184016"/>
    <lineage>
        <taxon>Bacteria</taxon>
        <taxon>Pseudomonadati</taxon>
        <taxon>Pseudomonadota</taxon>
        <taxon>Alphaproteobacteria</taxon>
        <taxon>Acetobacterales</taxon>
        <taxon>Roseomonadaceae</taxon>
        <taxon>Falsiroseomonas</taxon>
    </lineage>
</organism>
<proteinExistence type="predicted"/>
<dbReference type="Pfam" id="PF00563">
    <property type="entry name" value="EAL"/>
    <property type="match status" value="1"/>
</dbReference>
<name>A0A317FE00_9PROT</name>
<feature type="domain" description="EAL" evidence="1">
    <location>
        <begin position="117"/>
        <end position="367"/>
    </location>
</feature>
<dbReference type="InterPro" id="IPR035919">
    <property type="entry name" value="EAL_sf"/>
</dbReference>
<evidence type="ECO:0000313" key="2">
    <source>
        <dbReference type="EMBL" id="PWS35786.1"/>
    </source>
</evidence>
<dbReference type="EMBL" id="QGNA01000004">
    <property type="protein sequence ID" value="PWS35786.1"/>
    <property type="molecule type" value="Genomic_DNA"/>
</dbReference>
<dbReference type="AlphaFoldDB" id="A0A317FE00"/>
<dbReference type="InterPro" id="IPR050706">
    <property type="entry name" value="Cyclic-di-GMP_PDE-like"/>
</dbReference>
<reference evidence="3" key="1">
    <citation type="submission" date="2018-05" db="EMBL/GenBank/DDBJ databases">
        <authorList>
            <person name="Du Z."/>
            <person name="Wang X."/>
        </authorList>
    </citation>
    <scope>NUCLEOTIDE SEQUENCE [LARGE SCALE GENOMIC DNA]</scope>
    <source>
        <strain evidence="3">CQN31</strain>
    </source>
</reference>
<dbReference type="PANTHER" id="PTHR33121:SF79">
    <property type="entry name" value="CYCLIC DI-GMP PHOSPHODIESTERASE PDED-RELATED"/>
    <property type="match status" value="1"/>
</dbReference>
<dbReference type="SUPFAM" id="SSF141868">
    <property type="entry name" value="EAL domain-like"/>
    <property type="match status" value="1"/>
</dbReference>
<sequence length="375" mass="39180">MGDSSGLVLVASDPLVIAAVHEAARRLQGARPVQIVSGAEALYRMVGPGEPPRHLVLEGGSAGADLLSAARDRFSGTEVVVVARPGEKAPDGLRAVPAEGAKLAAALSRNGHGGAMPASDARSLAAGLARGEITVRLQPIVRLADRRPVMVEALARWERPRVALGAGAFVALAEQAGLATPLALAVARSAIEALATVRRALPLRLSFNVPLSVLLRADLPSRLGALISHHALRPQDLLLELTESTTVRDTALLRRALQRLDGAGFRVLLDDLSLDDARTPLLGLPFAGVKLDRSLIAALPTERRARAQVERLVRQSHAEGRAVVAEGVTDPLLWRASAAAGCDLAQGFGVGRPIPPEAMPAWIGAWSGAALPDGR</sequence>
<dbReference type="SMART" id="SM00052">
    <property type="entry name" value="EAL"/>
    <property type="match status" value="1"/>
</dbReference>
<keyword evidence="3" id="KW-1185">Reference proteome</keyword>
<dbReference type="Proteomes" id="UP000245765">
    <property type="component" value="Unassembled WGS sequence"/>
</dbReference>
<dbReference type="PANTHER" id="PTHR33121">
    <property type="entry name" value="CYCLIC DI-GMP PHOSPHODIESTERASE PDEF"/>
    <property type="match status" value="1"/>
</dbReference>
<evidence type="ECO:0000259" key="1">
    <source>
        <dbReference type="PROSITE" id="PS50883"/>
    </source>
</evidence>
<protein>
    <recommendedName>
        <fullName evidence="1">EAL domain-containing protein</fullName>
    </recommendedName>
</protein>